<dbReference type="InterPro" id="IPR023214">
    <property type="entry name" value="HAD_sf"/>
</dbReference>
<dbReference type="Pfam" id="PF00483">
    <property type="entry name" value="NTP_transferase"/>
    <property type="match status" value="1"/>
</dbReference>
<dbReference type="InterPro" id="IPR029044">
    <property type="entry name" value="Nucleotide-diphossugar_trans"/>
</dbReference>
<dbReference type="Pfam" id="PF13242">
    <property type="entry name" value="Hydrolase_like"/>
    <property type="match status" value="1"/>
</dbReference>
<keyword evidence="2" id="KW-0479">Metal-binding</keyword>
<dbReference type="CDD" id="cd07503">
    <property type="entry name" value="HAD_HisB-N"/>
    <property type="match status" value="1"/>
</dbReference>
<dbReference type="InterPro" id="IPR050486">
    <property type="entry name" value="Mannose-1P_guanyltransferase"/>
</dbReference>
<reference evidence="5 6" key="1">
    <citation type="submission" date="2021-07" db="EMBL/GenBank/DDBJ databases">
        <title>Paenibacillus radiodurans sp. nov., isolated from the southeastern edge of Tengger Desert.</title>
        <authorList>
            <person name="Zhang G."/>
        </authorList>
    </citation>
    <scope>NUCLEOTIDE SEQUENCE [LARGE SCALE GENOMIC DNA]</scope>
    <source>
        <strain evidence="5 6">DT7-4</strain>
    </source>
</reference>
<keyword evidence="6" id="KW-1185">Reference proteome</keyword>
<evidence type="ECO:0000313" key="5">
    <source>
        <dbReference type="EMBL" id="MBW7477347.1"/>
    </source>
</evidence>
<comment type="caution">
    <text evidence="5">The sequence shown here is derived from an EMBL/GenBank/DDBJ whole genome shotgun (WGS) entry which is preliminary data.</text>
</comment>
<dbReference type="InterPro" id="IPR006549">
    <property type="entry name" value="HAD-SF_hydro_IIIA"/>
</dbReference>
<dbReference type="NCBIfam" id="TIGR01662">
    <property type="entry name" value="HAD-SF-IIIA"/>
    <property type="match status" value="1"/>
</dbReference>
<dbReference type="Gene3D" id="3.90.550.10">
    <property type="entry name" value="Spore Coat Polysaccharide Biosynthesis Protein SpsA, Chain A"/>
    <property type="match status" value="1"/>
</dbReference>
<dbReference type="GO" id="GO:0016787">
    <property type="term" value="F:hydrolase activity"/>
    <property type="evidence" value="ECO:0007669"/>
    <property type="project" value="UniProtKB-KW"/>
</dbReference>
<dbReference type="CDD" id="cd04181">
    <property type="entry name" value="NTP_transferase"/>
    <property type="match status" value="1"/>
</dbReference>
<name>A0ABS7DBN9_9BACL</name>
<keyword evidence="3 5" id="KW-0378">Hydrolase</keyword>
<evidence type="ECO:0000256" key="1">
    <source>
        <dbReference type="ARBA" id="ARBA00022490"/>
    </source>
</evidence>
<dbReference type="EMBL" id="JAHZIJ010000023">
    <property type="protein sequence ID" value="MBW7477347.1"/>
    <property type="molecule type" value="Genomic_DNA"/>
</dbReference>
<dbReference type="PANTHER" id="PTHR22572">
    <property type="entry name" value="SUGAR-1-PHOSPHATE GUANYL TRANSFERASE"/>
    <property type="match status" value="1"/>
</dbReference>
<protein>
    <submittedName>
        <fullName evidence="5">HAD-IIIA family hydrolase</fullName>
    </submittedName>
</protein>
<sequence length="429" mass="47720">MKAVILAGGKGTRLSEFTKEIPKPLVPVNGKSVLEYAIDNFARYGMKDIIIVIGHLGHKIQQVLGDGQELGVRISYYVEDQPLGTAGALYALKDVLTEDFVLAYGDVIFDIDLARFIAFHKQQGLTGTLAAHPNNHPYDSDVLRMKGSGVVEDILKKNEKRDFYYSNCVNAGVFVFNKRIVSYIAANTKQDLEKDVIAQLIPEGEICAYRTTEYMKDMGTPDRYGLVQRHVEKGIVGKKNLSLKQRAIFIDRDGTINKYVGLLSKPEQLEIEDRVVEALREINDSDYISIVITNQPVVARNLCSEEELGQIHRKLETLLGERGVYVDDIMYCPHHPDGGYPEENKAYKIPCSCRKPSIGMLEAAASKYNIDLASSFLIGDTTVDIQTGVNANVSTVLVSTGLGGKDNKFQVAPDYYAEHLLEAVQYIMK</sequence>
<accession>A0ABS7DBN9</accession>
<evidence type="ECO:0000313" key="6">
    <source>
        <dbReference type="Proteomes" id="UP000812277"/>
    </source>
</evidence>
<evidence type="ECO:0000256" key="2">
    <source>
        <dbReference type="ARBA" id="ARBA00022723"/>
    </source>
</evidence>
<dbReference type="SUPFAM" id="SSF56784">
    <property type="entry name" value="HAD-like"/>
    <property type="match status" value="1"/>
</dbReference>
<organism evidence="5 6">
    <name type="scientific">Paenibacillus oenotherae</name>
    <dbReference type="NCBI Taxonomy" id="1435645"/>
    <lineage>
        <taxon>Bacteria</taxon>
        <taxon>Bacillati</taxon>
        <taxon>Bacillota</taxon>
        <taxon>Bacilli</taxon>
        <taxon>Bacillales</taxon>
        <taxon>Paenibacillaceae</taxon>
        <taxon>Paenibacillus</taxon>
    </lineage>
</organism>
<dbReference type="InterPro" id="IPR006543">
    <property type="entry name" value="Histidinol-phos"/>
</dbReference>
<dbReference type="InterPro" id="IPR036412">
    <property type="entry name" value="HAD-like_sf"/>
</dbReference>
<dbReference type="SUPFAM" id="SSF53448">
    <property type="entry name" value="Nucleotide-diphospho-sugar transferases"/>
    <property type="match status" value="1"/>
</dbReference>
<dbReference type="InterPro" id="IPR005835">
    <property type="entry name" value="NTP_transferase_dom"/>
</dbReference>
<dbReference type="Proteomes" id="UP000812277">
    <property type="component" value="Unassembled WGS sequence"/>
</dbReference>
<gene>
    <name evidence="5" type="ORF">K0T92_21745</name>
</gene>
<dbReference type="Gene3D" id="3.40.50.1000">
    <property type="entry name" value="HAD superfamily/HAD-like"/>
    <property type="match status" value="1"/>
</dbReference>
<evidence type="ECO:0000256" key="3">
    <source>
        <dbReference type="ARBA" id="ARBA00022801"/>
    </source>
</evidence>
<evidence type="ECO:0000259" key="4">
    <source>
        <dbReference type="Pfam" id="PF00483"/>
    </source>
</evidence>
<dbReference type="NCBIfam" id="TIGR01656">
    <property type="entry name" value="Histidinol-ppas"/>
    <property type="match status" value="1"/>
</dbReference>
<keyword evidence="1" id="KW-0963">Cytoplasm</keyword>
<dbReference type="RefSeq" id="WP_219874600.1">
    <property type="nucleotide sequence ID" value="NZ_JAHZIJ010000023.1"/>
</dbReference>
<proteinExistence type="predicted"/>
<feature type="domain" description="Nucleotidyl transferase" evidence="4">
    <location>
        <begin position="2"/>
        <end position="232"/>
    </location>
</feature>